<dbReference type="GO" id="GO:0051539">
    <property type="term" value="F:4 iron, 4 sulfur cluster binding"/>
    <property type="evidence" value="ECO:0007669"/>
    <property type="project" value="TreeGrafter"/>
</dbReference>
<proteinExistence type="inferred from homology"/>
<dbReference type="Gene3D" id="3.30.300.130">
    <property type="entry name" value="Fe-S cluster assembly (FSCA)"/>
    <property type="match status" value="1"/>
</dbReference>
<dbReference type="GO" id="GO:0140663">
    <property type="term" value="F:ATP-dependent FeS chaperone activity"/>
    <property type="evidence" value="ECO:0007669"/>
    <property type="project" value="InterPro"/>
</dbReference>
<comment type="function">
    <text evidence="6">Binds and transfers iron-sulfur (Fe-S) clusters to target apoproteins. Can hydrolyze ATP.</text>
</comment>
<dbReference type="SUPFAM" id="SSF52540">
    <property type="entry name" value="P-loop containing nucleoside triphosphate hydrolases"/>
    <property type="match status" value="1"/>
</dbReference>
<dbReference type="PANTHER" id="PTHR42961">
    <property type="entry name" value="IRON-SULFUR PROTEIN NUBPL"/>
    <property type="match status" value="1"/>
</dbReference>
<evidence type="ECO:0000256" key="1">
    <source>
        <dbReference type="ARBA" id="ARBA00022723"/>
    </source>
</evidence>
<comment type="similarity">
    <text evidence="6">Belongs to the Mrp/NBP35 ATP-binding proteins family.</text>
</comment>
<dbReference type="Gene3D" id="3.40.50.300">
    <property type="entry name" value="P-loop containing nucleotide triphosphate hydrolases"/>
    <property type="match status" value="1"/>
</dbReference>
<evidence type="ECO:0000313" key="8">
    <source>
        <dbReference type="EMBL" id="PTQ56314.1"/>
    </source>
</evidence>
<dbReference type="InterPro" id="IPR034904">
    <property type="entry name" value="FSCA_dom_sf"/>
</dbReference>
<keyword evidence="5 6" id="KW-0411">Iron-sulfur</keyword>
<dbReference type="GO" id="GO:0016226">
    <property type="term" value="P:iron-sulfur cluster assembly"/>
    <property type="evidence" value="ECO:0007669"/>
    <property type="project" value="InterPro"/>
</dbReference>
<dbReference type="EMBL" id="PEBX01000033">
    <property type="protein sequence ID" value="PTQ56314.1"/>
    <property type="molecule type" value="Genomic_DNA"/>
</dbReference>
<evidence type="ECO:0000259" key="7">
    <source>
        <dbReference type="Pfam" id="PF01883"/>
    </source>
</evidence>
<evidence type="ECO:0000256" key="6">
    <source>
        <dbReference type="HAMAP-Rule" id="MF_02040"/>
    </source>
</evidence>
<dbReference type="Proteomes" id="UP000244338">
    <property type="component" value="Unassembled WGS sequence"/>
</dbReference>
<reference evidence="9" key="1">
    <citation type="journal article" date="2018" name="Sci. Rep.">
        <title>Lignite coal burning seam in the remote Altai Mountains harbors a hydrogen-driven thermophilic microbial community.</title>
        <authorList>
            <person name="Kadnikov V.V."/>
            <person name="Mardanov A.V."/>
            <person name="Ivasenko D.A."/>
            <person name="Antsiferov D.V."/>
            <person name="Beletsky A.V."/>
            <person name="Karnachuk O.V."/>
            <person name="Ravin N.V."/>
        </authorList>
    </citation>
    <scope>NUCLEOTIDE SEQUENCE [LARGE SCALE GENOMIC DNA]</scope>
</reference>
<accession>A0A2R6Y0W1</accession>
<keyword evidence="1 6" id="KW-0479">Metal-binding</keyword>
<keyword evidence="4 6" id="KW-0408">Iron</keyword>
<evidence type="ECO:0000313" key="9">
    <source>
        <dbReference type="Proteomes" id="UP000244338"/>
    </source>
</evidence>
<protein>
    <recommendedName>
        <fullName evidence="6">Iron-sulfur cluster carrier protein</fullName>
    </recommendedName>
</protein>
<dbReference type="InterPro" id="IPR027417">
    <property type="entry name" value="P-loop_NTPase"/>
</dbReference>
<dbReference type="InterPro" id="IPR019591">
    <property type="entry name" value="Mrp/NBP35_ATP-bd"/>
</dbReference>
<evidence type="ECO:0000256" key="5">
    <source>
        <dbReference type="ARBA" id="ARBA00023014"/>
    </source>
</evidence>
<keyword evidence="6" id="KW-0378">Hydrolase</keyword>
<evidence type="ECO:0000256" key="2">
    <source>
        <dbReference type="ARBA" id="ARBA00022741"/>
    </source>
</evidence>
<dbReference type="SUPFAM" id="SSF117916">
    <property type="entry name" value="Fe-S cluster assembly (FSCA) domain-like"/>
    <property type="match status" value="1"/>
</dbReference>
<dbReference type="GO" id="GO:0005524">
    <property type="term" value="F:ATP binding"/>
    <property type="evidence" value="ECO:0007669"/>
    <property type="project" value="UniProtKB-UniRule"/>
</dbReference>
<feature type="binding site" evidence="6">
    <location>
        <begin position="124"/>
        <end position="131"/>
    </location>
    <ligand>
        <name>ATP</name>
        <dbReference type="ChEBI" id="CHEBI:30616"/>
    </ligand>
</feature>
<feature type="domain" description="MIP18 family-like" evidence="7">
    <location>
        <begin position="6"/>
        <end position="71"/>
    </location>
</feature>
<dbReference type="InterPro" id="IPR033756">
    <property type="entry name" value="YlxH/NBP35"/>
</dbReference>
<comment type="caution">
    <text evidence="8">The sequence shown here is derived from an EMBL/GenBank/DDBJ whole genome shotgun (WGS) entry which is preliminary data.</text>
</comment>
<dbReference type="GO" id="GO:0016887">
    <property type="term" value="F:ATP hydrolysis activity"/>
    <property type="evidence" value="ECO:0007669"/>
    <property type="project" value="UniProtKB-UniRule"/>
</dbReference>
<dbReference type="GO" id="GO:0046872">
    <property type="term" value="F:metal ion binding"/>
    <property type="evidence" value="ECO:0007669"/>
    <property type="project" value="UniProtKB-KW"/>
</dbReference>
<dbReference type="AlphaFoldDB" id="A0A2R6Y0W1"/>
<keyword evidence="3 6" id="KW-0067">ATP-binding</keyword>
<name>A0A2R6Y0W1_9BACL</name>
<evidence type="ECO:0000256" key="3">
    <source>
        <dbReference type="ARBA" id="ARBA00022840"/>
    </source>
</evidence>
<gene>
    <name evidence="8" type="ORF">BSOLF_0349</name>
</gene>
<comment type="subunit">
    <text evidence="6">Homodimer.</text>
</comment>
<keyword evidence="2 6" id="KW-0547">Nucleotide-binding</keyword>
<evidence type="ECO:0000256" key="4">
    <source>
        <dbReference type="ARBA" id="ARBA00023004"/>
    </source>
</evidence>
<dbReference type="HAMAP" id="MF_02040">
    <property type="entry name" value="Mrp_NBP35"/>
    <property type="match status" value="1"/>
</dbReference>
<organism evidence="8 9">
    <name type="scientific">Candidatus Carbonibacillus altaicus</name>
    <dbReference type="NCBI Taxonomy" id="2163959"/>
    <lineage>
        <taxon>Bacteria</taxon>
        <taxon>Bacillati</taxon>
        <taxon>Bacillota</taxon>
        <taxon>Bacilli</taxon>
        <taxon>Bacillales</taxon>
        <taxon>Candidatus Carbonibacillus</taxon>
    </lineage>
</organism>
<dbReference type="CDD" id="cd02037">
    <property type="entry name" value="Mrp_NBP35"/>
    <property type="match status" value="1"/>
</dbReference>
<dbReference type="InterPro" id="IPR002744">
    <property type="entry name" value="MIP18-like"/>
</dbReference>
<dbReference type="Pfam" id="PF01883">
    <property type="entry name" value="FeS_assembly_P"/>
    <property type="match status" value="1"/>
</dbReference>
<dbReference type="Pfam" id="PF10609">
    <property type="entry name" value="ParA"/>
    <property type="match status" value="1"/>
</dbReference>
<dbReference type="InterPro" id="IPR044304">
    <property type="entry name" value="NUBPL-like"/>
</dbReference>
<dbReference type="PANTHER" id="PTHR42961:SF2">
    <property type="entry name" value="IRON-SULFUR PROTEIN NUBPL"/>
    <property type="match status" value="1"/>
</dbReference>
<sequence>MLKTRALKQALKKVIDPELGENIVDLGMVERIEWKKDGHLHLTIALTSPLCPLTEAIQEQIEKTVRLTFPQSPPKVEITWGELSNDKKKALADRLMDRHIVSNQLMAKIYQKNPLLRILTIMSGKGGVGKSTLTANLAIAFAEQGLKVGVIDADMYGYTLPRLVGLKGAIVIDAMTVPPLAYGVRWMSLGLFQERNLPVLWRGPMLGKTLRHFANEVYWGDLDLLLIDMPPGTGDMALDVAELFPKKRYDVIVTTPEKEASYIAERAAGMSKLAKSQAEVTLLGIIENMSYHICHHCGEKEALFGVGGGASVAEALNVPLLAQIPFAPRGGLYVHQPILKEPMIHLAQTLWLMIESRVHLEQVR</sequence>